<accession>A0A9P4QUX2</accession>
<dbReference type="Proteomes" id="UP000799444">
    <property type="component" value="Unassembled WGS sequence"/>
</dbReference>
<evidence type="ECO:0000313" key="2">
    <source>
        <dbReference type="EMBL" id="KAF2733164.1"/>
    </source>
</evidence>
<dbReference type="AlphaFoldDB" id="A0A9P4QUX2"/>
<feature type="compositionally biased region" description="Basic and acidic residues" evidence="1">
    <location>
        <begin position="14"/>
        <end position="24"/>
    </location>
</feature>
<proteinExistence type="predicted"/>
<feature type="compositionally biased region" description="Basic residues" evidence="1">
    <location>
        <begin position="1"/>
        <end position="11"/>
    </location>
</feature>
<protein>
    <submittedName>
        <fullName evidence="2">Uncharacterized protein</fullName>
    </submittedName>
</protein>
<sequence>MGARRTGKRLGARAGRERGRETAEGRMGQGARNWGATGGVIARPQPAPVSRRGGAGQRGAPSLRLSLCTCYRCRTEYTVPLYLDICISTIRLISSALPCIRRLQPVCLRADSCNGALARTPLPFPNTLRRAPVRLGQARPSHVPALFNVVAHNRGLPTLRRLKIDHDREPLPHLGQWRRSAYPSLPTVSAQRSAPYPHWARRSLATRGMPPDRLASSSSSVLYSPSRARMTTICGCSLASLKGPAWTVLKGGYFYSPTSLNRPASSAPHRGCEPAGPNHL</sequence>
<reference evidence="2" key="1">
    <citation type="journal article" date="2020" name="Stud. Mycol.">
        <title>101 Dothideomycetes genomes: a test case for predicting lifestyles and emergence of pathogens.</title>
        <authorList>
            <person name="Haridas S."/>
            <person name="Albert R."/>
            <person name="Binder M."/>
            <person name="Bloem J."/>
            <person name="Labutti K."/>
            <person name="Salamov A."/>
            <person name="Andreopoulos B."/>
            <person name="Baker S."/>
            <person name="Barry K."/>
            <person name="Bills G."/>
            <person name="Bluhm B."/>
            <person name="Cannon C."/>
            <person name="Castanera R."/>
            <person name="Culley D."/>
            <person name="Daum C."/>
            <person name="Ezra D."/>
            <person name="Gonzalez J."/>
            <person name="Henrissat B."/>
            <person name="Kuo A."/>
            <person name="Liang C."/>
            <person name="Lipzen A."/>
            <person name="Lutzoni F."/>
            <person name="Magnuson J."/>
            <person name="Mondo S."/>
            <person name="Nolan M."/>
            <person name="Ohm R."/>
            <person name="Pangilinan J."/>
            <person name="Park H.-J."/>
            <person name="Ramirez L."/>
            <person name="Alfaro M."/>
            <person name="Sun H."/>
            <person name="Tritt A."/>
            <person name="Yoshinaga Y."/>
            <person name="Zwiers L.-H."/>
            <person name="Turgeon B."/>
            <person name="Goodwin S."/>
            <person name="Spatafora J."/>
            <person name="Crous P."/>
            <person name="Grigoriev I."/>
        </authorList>
    </citation>
    <scope>NUCLEOTIDE SEQUENCE</scope>
    <source>
        <strain evidence="2">CBS 125425</strain>
    </source>
</reference>
<dbReference type="EMBL" id="ML996165">
    <property type="protein sequence ID" value="KAF2733164.1"/>
    <property type="molecule type" value="Genomic_DNA"/>
</dbReference>
<gene>
    <name evidence="2" type="ORF">EJ04DRAFT_553526</name>
</gene>
<evidence type="ECO:0000313" key="3">
    <source>
        <dbReference type="Proteomes" id="UP000799444"/>
    </source>
</evidence>
<organism evidence="2 3">
    <name type="scientific">Polyplosphaeria fusca</name>
    <dbReference type="NCBI Taxonomy" id="682080"/>
    <lineage>
        <taxon>Eukaryota</taxon>
        <taxon>Fungi</taxon>
        <taxon>Dikarya</taxon>
        <taxon>Ascomycota</taxon>
        <taxon>Pezizomycotina</taxon>
        <taxon>Dothideomycetes</taxon>
        <taxon>Pleosporomycetidae</taxon>
        <taxon>Pleosporales</taxon>
        <taxon>Tetraplosphaeriaceae</taxon>
        <taxon>Polyplosphaeria</taxon>
    </lineage>
</organism>
<feature type="region of interest" description="Disordered" evidence="1">
    <location>
        <begin position="1"/>
        <end position="58"/>
    </location>
</feature>
<name>A0A9P4QUX2_9PLEO</name>
<comment type="caution">
    <text evidence="2">The sequence shown here is derived from an EMBL/GenBank/DDBJ whole genome shotgun (WGS) entry which is preliminary data.</text>
</comment>
<evidence type="ECO:0000256" key="1">
    <source>
        <dbReference type="SAM" id="MobiDB-lite"/>
    </source>
</evidence>
<keyword evidence="3" id="KW-1185">Reference proteome</keyword>